<keyword evidence="3" id="KW-1185">Reference proteome</keyword>
<evidence type="ECO:0008006" key="4">
    <source>
        <dbReference type="Google" id="ProtNLM"/>
    </source>
</evidence>
<evidence type="ECO:0000313" key="2">
    <source>
        <dbReference type="EMBL" id="GIY39163.1"/>
    </source>
</evidence>
<sequence>MKIVINDLGLNAADSKIKAAVMDNGFTINKLRNRTKHPNPSRTYSLVLQKTTGSSISMQKVTSTQRLPHPRPN</sequence>
<organism evidence="2 3">
    <name type="scientific">Caerostris extrusa</name>
    <name type="common">Bark spider</name>
    <name type="synonym">Caerostris bankana</name>
    <dbReference type="NCBI Taxonomy" id="172846"/>
    <lineage>
        <taxon>Eukaryota</taxon>
        <taxon>Metazoa</taxon>
        <taxon>Ecdysozoa</taxon>
        <taxon>Arthropoda</taxon>
        <taxon>Chelicerata</taxon>
        <taxon>Arachnida</taxon>
        <taxon>Araneae</taxon>
        <taxon>Araneomorphae</taxon>
        <taxon>Entelegynae</taxon>
        <taxon>Araneoidea</taxon>
        <taxon>Araneidae</taxon>
        <taxon>Caerostris</taxon>
    </lineage>
</organism>
<feature type="region of interest" description="Disordered" evidence="1">
    <location>
        <begin position="53"/>
        <end position="73"/>
    </location>
</feature>
<dbReference type="AlphaFoldDB" id="A0AAV4SXN5"/>
<comment type="caution">
    <text evidence="2">The sequence shown here is derived from an EMBL/GenBank/DDBJ whole genome shotgun (WGS) entry which is preliminary data.</text>
</comment>
<gene>
    <name evidence="2" type="ORF">CEXT_365021</name>
</gene>
<feature type="compositionally biased region" description="Polar residues" evidence="1">
    <location>
        <begin position="53"/>
        <end position="66"/>
    </location>
</feature>
<protein>
    <recommendedName>
        <fullName evidence="4">LAGLIDADG homing endonuclease</fullName>
    </recommendedName>
</protein>
<dbReference type="Proteomes" id="UP001054945">
    <property type="component" value="Unassembled WGS sequence"/>
</dbReference>
<name>A0AAV4SXN5_CAEEX</name>
<evidence type="ECO:0000313" key="3">
    <source>
        <dbReference type="Proteomes" id="UP001054945"/>
    </source>
</evidence>
<proteinExistence type="predicted"/>
<dbReference type="EMBL" id="BPLR01010413">
    <property type="protein sequence ID" value="GIY39163.1"/>
    <property type="molecule type" value="Genomic_DNA"/>
</dbReference>
<reference evidence="2 3" key="1">
    <citation type="submission" date="2021-06" db="EMBL/GenBank/DDBJ databases">
        <title>Caerostris extrusa draft genome.</title>
        <authorList>
            <person name="Kono N."/>
            <person name="Arakawa K."/>
        </authorList>
    </citation>
    <scope>NUCLEOTIDE SEQUENCE [LARGE SCALE GENOMIC DNA]</scope>
</reference>
<evidence type="ECO:0000256" key="1">
    <source>
        <dbReference type="SAM" id="MobiDB-lite"/>
    </source>
</evidence>
<accession>A0AAV4SXN5</accession>